<evidence type="ECO:0000256" key="1">
    <source>
        <dbReference type="SAM" id="MobiDB-lite"/>
    </source>
</evidence>
<dbReference type="Proteomes" id="UP001189429">
    <property type="component" value="Unassembled WGS sequence"/>
</dbReference>
<sequence length="209" mass="23510">MFPTEGAPRVAEQPPRRVRAKNDGQAKTDLGFKGGQMTLQVLMLKFLLQLGQSKRNIEGVVFDCLILDGTSQEANAMSAQGVRYNEAVTASGKGHNHGPPHLWIFGGLLTALLQRKDAVGAANAKKLVEIKQSIEQWDEAKRGDMIKFCKMDRCYDVNKRKLMLHLHPEIRQCIIDAMIQTGAEWKQGRAPVSHMERELQDWLEAFTKE</sequence>
<organism evidence="2 3">
    <name type="scientific">Prorocentrum cordatum</name>
    <dbReference type="NCBI Taxonomy" id="2364126"/>
    <lineage>
        <taxon>Eukaryota</taxon>
        <taxon>Sar</taxon>
        <taxon>Alveolata</taxon>
        <taxon>Dinophyceae</taxon>
        <taxon>Prorocentrales</taxon>
        <taxon>Prorocentraceae</taxon>
        <taxon>Prorocentrum</taxon>
    </lineage>
</organism>
<keyword evidence="3" id="KW-1185">Reference proteome</keyword>
<evidence type="ECO:0000313" key="3">
    <source>
        <dbReference type="Proteomes" id="UP001189429"/>
    </source>
</evidence>
<feature type="region of interest" description="Disordered" evidence="1">
    <location>
        <begin position="1"/>
        <end position="29"/>
    </location>
</feature>
<protein>
    <submittedName>
        <fullName evidence="2">Uncharacterized protein</fullName>
    </submittedName>
</protein>
<evidence type="ECO:0000313" key="2">
    <source>
        <dbReference type="EMBL" id="CAK0855184.1"/>
    </source>
</evidence>
<name>A0ABN9U7P9_9DINO</name>
<gene>
    <name evidence="2" type="ORF">PCOR1329_LOCUS45991</name>
</gene>
<dbReference type="EMBL" id="CAUYUJ010015527">
    <property type="protein sequence ID" value="CAK0855184.1"/>
    <property type="molecule type" value="Genomic_DNA"/>
</dbReference>
<reference evidence="2" key="1">
    <citation type="submission" date="2023-10" db="EMBL/GenBank/DDBJ databases">
        <authorList>
            <person name="Chen Y."/>
            <person name="Shah S."/>
            <person name="Dougan E. K."/>
            <person name="Thang M."/>
            <person name="Chan C."/>
        </authorList>
    </citation>
    <scope>NUCLEOTIDE SEQUENCE [LARGE SCALE GENOMIC DNA]</scope>
</reference>
<comment type="caution">
    <text evidence="2">The sequence shown here is derived from an EMBL/GenBank/DDBJ whole genome shotgun (WGS) entry which is preliminary data.</text>
</comment>
<accession>A0ABN9U7P9</accession>
<proteinExistence type="predicted"/>